<organism evidence="2 3">
    <name type="scientific">Geosporobacter ferrireducens</name>
    <dbReference type="NCBI Taxonomy" id="1424294"/>
    <lineage>
        <taxon>Bacteria</taxon>
        <taxon>Bacillati</taxon>
        <taxon>Bacillota</taxon>
        <taxon>Clostridia</taxon>
        <taxon>Peptostreptococcales</taxon>
        <taxon>Thermotaleaceae</taxon>
        <taxon>Geosporobacter</taxon>
    </lineage>
</organism>
<gene>
    <name evidence="2" type="ORF">Gferi_01435</name>
</gene>
<dbReference type="Gene3D" id="1.10.260.40">
    <property type="entry name" value="lambda repressor-like DNA-binding domains"/>
    <property type="match status" value="1"/>
</dbReference>
<feature type="domain" description="HTH cro/C1-type" evidence="1">
    <location>
        <begin position="7"/>
        <end position="60"/>
    </location>
</feature>
<keyword evidence="3" id="KW-1185">Reference proteome</keyword>
<evidence type="ECO:0000313" key="2">
    <source>
        <dbReference type="EMBL" id="AOT68371.1"/>
    </source>
</evidence>
<dbReference type="GO" id="GO:0003677">
    <property type="term" value="F:DNA binding"/>
    <property type="evidence" value="ECO:0007669"/>
    <property type="project" value="InterPro"/>
</dbReference>
<dbReference type="OrthoDB" id="14949at2"/>
<dbReference type="PROSITE" id="PS50943">
    <property type="entry name" value="HTH_CROC1"/>
    <property type="match status" value="1"/>
</dbReference>
<dbReference type="EMBL" id="CP017269">
    <property type="protein sequence ID" value="AOT68371.1"/>
    <property type="molecule type" value="Genomic_DNA"/>
</dbReference>
<protein>
    <recommendedName>
        <fullName evidence="1">HTH cro/C1-type domain-containing protein</fullName>
    </recommendedName>
</protein>
<evidence type="ECO:0000313" key="3">
    <source>
        <dbReference type="Proteomes" id="UP000095743"/>
    </source>
</evidence>
<dbReference type="InterPro" id="IPR010982">
    <property type="entry name" value="Lambda_DNA-bd_dom_sf"/>
</dbReference>
<dbReference type="CDD" id="cd00093">
    <property type="entry name" value="HTH_XRE"/>
    <property type="match status" value="1"/>
</dbReference>
<accession>A0A1D8GBT3</accession>
<dbReference type="RefSeq" id="WP_069973924.1">
    <property type="nucleotide sequence ID" value="NZ_CP017269.1"/>
</dbReference>
<dbReference type="Proteomes" id="UP000095743">
    <property type="component" value="Chromosome"/>
</dbReference>
<proteinExistence type="predicted"/>
<reference evidence="2 3" key="1">
    <citation type="submission" date="2016-09" db="EMBL/GenBank/DDBJ databases">
        <title>Genomic analysis reveals versatility of anaerobic energy metabolism of Geosporobacter ferrireducens IRF9 of phylum Firmicutes.</title>
        <authorList>
            <person name="Kim S.-J."/>
        </authorList>
    </citation>
    <scope>NUCLEOTIDE SEQUENCE [LARGE SCALE GENOMIC DNA]</scope>
    <source>
        <strain evidence="2 3">IRF9</strain>
    </source>
</reference>
<dbReference type="KEGG" id="gfe:Gferi_01435"/>
<dbReference type="SMART" id="SM00530">
    <property type="entry name" value="HTH_XRE"/>
    <property type="match status" value="1"/>
</dbReference>
<dbReference type="InterPro" id="IPR001387">
    <property type="entry name" value="Cro/C1-type_HTH"/>
</dbReference>
<dbReference type="Pfam" id="PF01381">
    <property type="entry name" value="HTH_3"/>
    <property type="match status" value="1"/>
</dbReference>
<dbReference type="SUPFAM" id="SSF47413">
    <property type="entry name" value="lambda repressor-like DNA-binding domains"/>
    <property type="match status" value="1"/>
</dbReference>
<dbReference type="AlphaFoldDB" id="A0A1D8GBT3"/>
<evidence type="ECO:0000259" key="1">
    <source>
        <dbReference type="PROSITE" id="PS50943"/>
    </source>
</evidence>
<sequence length="183" mass="21365">MFFAQLLKEARIQYGLSQKVLAKRVGVTQATWSLYENKKRQIPEDVIRRASVVLKNPRLLNQYVYETKSEFFNVPILKNEDESIFAILDILIERAKELIRHTQELQNFLKDKGSDTPITTQELERIMVSQEQIADLLAVIKLNLVVMIEQYDVDMELLENRINSRFKENSSVESDEQGSMIEK</sequence>
<name>A0A1D8GBT3_9FIRM</name>